<feature type="domain" description="DNA mismatch repair proteins mutS family" evidence="6">
    <location>
        <begin position="456"/>
        <end position="645"/>
    </location>
</feature>
<dbReference type="AlphaFoldDB" id="A0A8J3HY60"/>
<dbReference type="Pfam" id="PF00488">
    <property type="entry name" value="MutS_V"/>
    <property type="match status" value="1"/>
</dbReference>
<reference evidence="7" key="1">
    <citation type="submission" date="2020-10" db="EMBL/GenBank/DDBJ databases">
        <title>Taxonomic study of unclassified bacteria belonging to the class Ktedonobacteria.</title>
        <authorList>
            <person name="Yabe S."/>
            <person name="Wang C.M."/>
            <person name="Zheng Y."/>
            <person name="Sakai Y."/>
            <person name="Cavaletti L."/>
            <person name="Monciardini P."/>
            <person name="Donadio S."/>
        </authorList>
    </citation>
    <scope>NUCLEOTIDE SEQUENCE</scope>
    <source>
        <strain evidence="7">SOSP1-1</strain>
    </source>
</reference>
<keyword evidence="5" id="KW-0472">Membrane</keyword>
<dbReference type="GO" id="GO:0005524">
    <property type="term" value="F:ATP binding"/>
    <property type="evidence" value="ECO:0007669"/>
    <property type="project" value="UniProtKB-KW"/>
</dbReference>
<keyword evidence="5" id="KW-1133">Transmembrane helix</keyword>
<name>A0A8J3HY60_9CHLR</name>
<feature type="transmembrane region" description="Helical" evidence="5">
    <location>
        <begin position="241"/>
        <end position="259"/>
    </location>
</feature>
<keyword evidence="4" id="KW-0175">Coiled coil</keyword>
<dbReference type="GO" id="GO:0005829">
    <property type="term" value="C:cytosol"/>
    <property type="evidence" value="ECO:0007669"/>
    <property type="project" value="TreeGrafter"/>
</dbReference>
<feature type="transmembrane region" description="Helical" evidence="5">
    <location>
        <begin position="59"/>
        <end position="92"/>
    </location>
</feature>
<proteinExistence type="predicted"/>
<keyword evidence="2" id="KW-0067">ATP-binding</keyword>
<protein>
    <submittedName>
        <fullName evidence="7">DNA mismatch repair protein</fullName>
    </submittedName>
</protein>
<sequence>MSLAYFLHILQLLFLEQGHIVNMTKTERLATLKRQIERLESRAARRDERMRYYANQQVVTLLLGFSISVGGLLIFRPLGVLCILAAIIYFIYCRRKQVAFSDSVLKYRHLLQFYETQVARATLDWEHIPPVPPQRDQSDHPFENDLDISGEYSLHHLLNTACSHEGTLHLRKWLLNREPDLKTIQQRQTLVKELIPQTSFRNKLAFHSLYTTRYMQELFDARKLLLWLAQDEIPLPARYKMIVPCVLTSILLITLLLYVFGMLPVIAPILSALVSLSWSLFTLRDRLTLFEDAVFIRQSFEQLGDIFGFLERYSYREGSQLQQLCQPFTVSKEHKPSHLLNHLRRLAQMATFSRDQVGALFLNAFLPWDAYIANQLAHSKREAVEYLPQWLAVWFELEALCSLANFGYLNPEYTLPELLSEEETGEEPLLQGSELGHPLLDDAEKVTNDVTFASMGNVMLITGSNMAGKSTFLRTMGLNLCLAYAGAPVNARMLRTSLFEVYCCIRVVDSVTDGYSYFYAEVRRLRQLLSRLESKPRLPLFFLIDEIFKGTNNRERLIGSHAYIYALAGQRCVGAISTHDLELVSLEEELPQIGNYHFREHVIHGKMSFDYRLRSGSCPTTNALKIMRIEGLPINWPGSSHTLAQLEEG</sequence>
<dbReference type="PANTHER" id="PTHR11361">
    <property type="entry name" value="DNA MISMATCH REPAIR PROTEIN MUTS FAMILY MEMBER"/>
    <property type="match status" value="1"/>
</dbReference>
<dbReference type="EMBL" id="BNJF01000001">
    <property type="protein sequence ID" value="GHO44116.1"/>
    <property type="molecule type" value="Genomic_DNA"/>
</dbReference>
<keyword evidence="1" id="KW-0547">Nucleotide-binding</keyword>
<comment type="caution">
    <text evidence="7">The sequence shown here is derived from an EMBL/GenBank/DDBJ whole genome shotgun (WGS) entry which is preliminary data.</text>
</comment>
<evidence type="ECO:0000256" key="2">
    <source>
        <dbReference type="ARBA" id="ARBA00022840"/>
    </source>
</evidence>
<evidence type="ECO:0000256" key="4">
    <source>
        <dbReference type="SAM" id="Coils"/>
    </source>
</evidence>
<dbReference type="SUPFAM" id="SSF48334">
    <property type="entry name" value="DNA repair protein MutS, domain III"/>
    <property type="match status" value="1"/>
</dbReference>
<dbReference type="GO" id="GO:0140664">
    <property type="term" value="F:ATP-dependent DNA damage sensor activity"/>
    <property type="evidence" value="ECO:0007669"/>
    <property type="project" value="InterPro"/>
</dbReference>
<dbReference type="SMART" id="SM00534">
    <property type="entry name" value="MUTSac"/>
    <property type="match status" value="1"/>
</dbReference>
<dbReference type="GO" id="GO:0006298">
    <property type="term" value="P:mismatch repair"/>
    <property type="evidence" value="ECO:0007669"/>
    <property type="project" value="InterPro"/>
</dbReference>
<dbReference type="GO" id="GO:0030983">
    <property type="term" value="F:mismatched DNA binding"/>
    <property type="evidence" value="ECO:0007669"/>
    <property type="project" value="InterPro"/>
</dbReference>
<keyword evidence="5" id="KW-0812">Transmembrane</keyword>
<accession>A0A8J3HY60</accession>
<dbReference type="InterPro" id="IPR027417">
    <property type="entry name" value="P-loop_NTPase"/>
</dbReference>
<evidence type="ECO:0000256" key="3">
    <source>
        <dbReference type="ARBA" id="ARBA00023125"/>
    </source>
</evidence>
<keyword evidence="8" id="KW-1185">Reference proteome</keyword>
<dbReference type="InterPro" id="IPR000432">
    <property type="entry name" value="DNA_mismatch_repair_MutS_C"/>
</dbReference>
<dbReference type="InterPro" id="IPR036187">
    <property type="entry name" value="DNA_mismatch_repair_MutS_sf"/>
</dbReference>
<evidence type="ECO:0000313" key="8">
    <source>
        <dbReference type="Proteomes" id="UP000612362"/>
    </source>
</evidence>
<dbReference type="PANTHER" id="PTHR11361:SF99">
    <property type="entry name" value="DNA MISMATCH REPAIR PROTEIN"/>
    <property type="match status" value="1"/>
</dbReference>
<gene>
    <name evidence="7" type="ORF">KSX_22790</name>
</gene>
<evidence type="ECO:0000259" key="6">
    <source>
        <dbReference type="SMART" id="SM00534"/>
    </source>
</evidence>
<dbReference type="Gene3D" id="1.10.1420.10">
    <property type="match status" value="1"/>
</dbReference>
<evidence type="ECO:0000256" key="5">
    <source>
        <dbReference type="SAM" id="Phobius"/>
    </source>
</evidence>
<evidence type="ECO:0000256" key="1">
    <source>
        <dbReference type="ARBA" id="ARBA00022741"/>
    </source>
</evidence>
<evidence type="ECO:0000313" key="7">
    <source>
        <dbReference type="EMBL" id="GHO44116.1"/>
    </source>
</evidence>
<dbReference type="Proteomes" id="UP000612362">
    <property type="component" value="Unassembled WGS sequence"/>
</dbReference>
<feature type="coiled-coil region" evidence="4">
    <location>
        <begin position="22"/>
        <end position="49"/>
    </location>
</feature>
<organism evidence="7 8">
    <name type="scientific">Ktedonospora formicarum</name>
    <dbReference type="NCBI Taxonomy" id="2778364"/>
    <lineage>
        <taxon>Bacteria</taxon>
        <taxon>Bacillati</taxon>
        <taxon>Chloroflexota</taxon>
        <taxon>Ktedonobacteria</taxon>
        <taxon>Ktedonobacterales</taxon>
        <taxon>Ktedonobacteraceae</taxon>
        <taxon>Ktedonospora</taxon>
    </lineage>
</organism>
<dbReference type="SUPFAM" id="SSF52540">
    <property type="entry name" value="P-loop containing nucleoside triphosphate hydrolases"/>
    <property type="match status" value="1"/>
</dbReference>
<dbReference type="Gene3D" id="3.40.50.300">
    <property type="entry name" value="P-loop containing nucleotide triphosphate hydrolases"/>
    <property type="match status" value="1"/>
</dbReference>
<dbReference type="InterPro" id="IPR045076">
    <property type="entry name" value="MutS"/>
</dbReference>
<keyword evidence="3" id="KW-0238">DNA-binding</keyword>